<accession>A0AAU7JAG5</accession>
<organism evidence="1">
    <name type="scientific">Alsobacter sp. KACC 23698</name>
    <dbReference type="NCBI Taxonomy" id="3149229"/>
    <lineage>
        <taxon>Bacteria</taxon>
        <taxon>Pseudomonadati</taxon>
        <taxon>Pseudomonadota</taxon>
        <taxon>Alphaproteobacteria</taxon>
        <taxon>Hyphomicrobiales</taxon>
        <taxon>Alsobacteraceae</taxon>
        <taxon>Alsobacter</taxon>
    </lineage>
</organism>
<dbReference type="RefSeq" id="WP_406854100.1">
    <property type="nucleotide sequence ID" value="NZ_CP157484.1"/>
</dbReference>
<dbReference type="NCBIfam" id="NF009435">
    <property type="entry name" value="PRK12794.1"/>
    <property type="match status" value="1"/>
</dbReference>
<keyword evidence="1" id="KW-0969">Cilium</keyword>
<protein>
    <submittedName>
        <fullName evidence="1">Flagellar biosynthesis regulator FlaF</fullName>
    </submittedName>
</protein>
<reference evidence="1" key="1">
    <citation type="submission" date="2024-05" db="EMBL/GenBank/DDBJ databases">
        <authorList>
            <person name="Kim S."/>
            <person name="Heo J."/>
            <person name="Choi H."/>
            <person name="Choi Y."/>
            <person name="Kwon S.-W."/>
            <person name="Kim Y."/>
        </authorList>
    </citation>
    <scope>NUCLEOTIDE SEQUENCE</scope>
    <source>
        <strain evidence="1">KACC 23698</strain>
    </source>
</reference>
<dbReference type="AlphaFoldDB" id="A0AAU7JAG5"/>
<proteinExistence type="predicted"/>
<name>A0AAU7JAG5_9HYPH</name>
<gene>
    <name evidence="1" type="primary">flaF</name>
    <name evidence="1" type="ORF">ABEG18_16270</name>
</gene>
<keyword evidence="1" id="KW-0282">Flagellum</keyword>
<dbReference type="InterPro" id="IPR010845">
    <property type="entry name" value="FlaF"/>
</dbReference>
<keyword evidence="1" id="KW-0966">Cell projection</keyword>
<sequence>MHIAAQAYGRTSKTGLPTRELEATLLSQSAARLAAARDRRADDFALVVEALEENRKLWSLLVRASSAPESELPDALKQNVAKLGAFIFQKTIDLIENAEPEGFTALAEINRNIAAGLRGIPADA</sequence>
<dbReference type="EMBL" id="CP157484">
    <property type="protein sequence ID" value="XBO37278.1"/>
    <property type="molecule type" value="Genomic_DNA"/>
</dbReference>
<dbReference type="GO" id="GO:0044781">
    <property type="term" value="P:bacterial-type flagellum organization"/>
    <property type="evidence" value="ECO:0007669"/>
    <property type="project" value="InterPro"/>
</dbReference>
<dbReference type="Pfam" id="PF07309">
    <property type="entry name" value="FlaF"/>
    <property type="match status" value="1"/>
</dbReference>
<evidence type="ECO:0000313" key="1">
    <source>
        <dbReference type="EMBL" id="XBO37278.1"/>
    </source>
</evidence>